<evidence type="ECO:0000256" key="1">
    <source>
        <dbReference type="PROSITE-ProRule" id="PRU00175"/>
    </source>
</evidence>
<evidence type="ECO:0000259" key="2">
    <source>
        <dbReference type="PROSITE" id="PS50089"/>
    </source>
</evidence>
<feature type="domain" description="RING-type" evidence="2">
    <location>
        <begin position="54"/>
        <end position="99"/>
    </location>
</feature>
<keyword evidence="1" id="KW-0479">Metal-binding</keyword>
<dbReference type="AlphaFoldDB" id="A0ABC8TKS9"/>
<keyword evidence="1" id="KW-0862">Zinc</keyword>
<dbReference type="PANTHER" id="PTHR46798">
    <property type="entry name" value="OS09G0511500 PROTEIN"/>
    <property type="match status" value="1"/>
</dbReference>
<evidence type="ECO:0000313" key="3">
    <source>
        <dbReference type="EMBL" id="CAK9145583.1"/>
    </source>
</evidence>
<dbReference type="SUPFAM" id="SSF57850">
    <property type="entry name" value="RING/U-box"/>
    <property type="match status" value="1"/>
</dbReference>
<dbReference type="GO" id="GO:0008270">
    <property type="term" value="F:zinc ion binding"/>
    <property type="evidence" value="ECO:0007669"/>
    <property type="project" value="UniProtKB-KW"/>
</dbReference>
<name>A0ABC8TKS9_9AQUA</name>
<dbReference type="Gene3D" id="3.30.40.10">
    <property type="entry name" value="Zinc/RING finger domain, C3HC4 (zinc finger)"/>
    <property type="match status" value="1"/>
</dbReference>
<organism evidence="4 5">
    <name type="scientific">Ilex paraguariensis</name>
    <name type="common">yerba mate</name>
    <dbReference type="NCBI Taxonomy" id="185542"/>
    <lineage>
        <taxon>Eukaryota</taxon>
        <taxon>Viridiplantae</taxon>
        <taxon>Streptophyta</taxon>
        <taxon>Embryophyta</taxon>
        <taxon>Tracheophyta</taxon>
        <taxon>Spermatophyta</taxon>
        <taxon>Magnoliopsida</taxon>
        <taxon>eudicotyledons</taxon>
        <taxon>Gunneridae</taxon>
        <taxon>Pentapetalae</taxon>
        <taxon>asterids</taxon>
        <taxon>campanulids</taxon>
        <taxon>Aquifoliales</taxon>
        <taxon>Aquifoliaceae</taxon>
        <taxon>Ilex</taxon>
    </lineage>
</organism>
<dbReference type="Pfam" id="PF13639">
    <property type="entry name" value="zf-RING_2"/>
    <property type="match status" value="1"/>
</dbReference>
<keyword evidence="1" id="KW-0863">Zinc-finger</keyword>
<proteinExistence type="predicted"/>
<dbReference type="InterPro" id="IPR001841">
    <property type="entry name" value="Znf_RING"/>
</dbReference>
<dbReference type="PANTHER" id="PTHR46798:SF3">
    <property type="entry name" value="RING FINGER FAMILY PROTEIN"/>
    <property type="match status" value="1"/>
</dbReference>
<gene>
    <name evidence="3" type="ORF">ILEXP_LOCUS13403</name>
    <name evidence="4" type="ORF">ILEXP_LOCUS39562</name>
</gene>
<dbReference type="EMBL" id="CAUOFW020001502">
    <property type="protein sequence ID" value="CAK9145583.1"/>
    <property type="molecule type" value="Genomic_DNA"/>
</dbReference>
<dbReference type="Proteomes" id="UP001642360">
    <property type="component" value="Unassembled WGS sequence"/>
</dbReference>
<comment type="caution">
    <text evidence="4">The sequence shown here is derived from an EMBL/GenBank/DDBJ whole genome shotgun (WGS) entry which is preliminary data.</text>
</comment>
<sequence>MELPENIKIVMLGGNVSAAFELISPVPLEAERFVCVMGQSDPSFLVNASSARQCSICLEAVVDNNGRSTARLQCGHVFHLDCIGSEFNVKKVMLCPNCRVTEEGEWLFAAGGFEQSIYNDDVDDDDFYYLEQPPDARWWNYNVFNGAPFPLGDMVAPPNRTSDIFTVSGRRDNGSRAAPGFAVPAYVRDIRLNQHGWNFPPATFAPMSNTVHPASLAHPFIFGNGLSRPGNNGLPHGRAQVLQQQQLPNSPSPVVRASMLARQRRSTSGNPGVINVPGPSLSSSPLSLSLSLSLSPNYQSGGFTMVPILSEFIRDNGLSRVKLPHTFGGHDHGNLQQEEADEAIPIENEKDDSSYFMYKFL</sequence>
<dbReference type="InterPro" id="IPR044274">
    <property type="entry name" value="RFI2"/>
</dbReference>
<protein>
    <recommendedName>
        <fullName evidence="2">RING-type domain-containing protein</fullName>
    </recommendedName>
</protein>
<dbReference type="InterPro" id="IPR013083">
    <property type="entry name" value="Znf_RING/FYVE/PHD"/>
</dbReference>
<dbReference type="CDD" id="cd16448">
    <property type="entry name" value="RING-H2"/>
    <property type="match status" value="1"/>
</dbReference>
<evidence type="ECO:0000313" key="4">
    <source>
        <dbReference type="EMBL" id="CAK9170074.1"/>
    </source>
</evidence>
<dbReference type="PROSITE" id="PS50089">
    <property type="entry name" value="ZF_RING_2"/>
    <property type="match status" value="1"/>
</dbReference>
<dbReference type="SMART" id="SM00184">
    <property type="entry name" value="RING"/>
    <property type="match status" value="1"/>
</dbReference>
<accession>A0ABC8TKS9</accession>
<keyword evidence="5" id="KW-1185">Reference proteome</keyword>
<evidence type="ECO:0000313" key="5">
    <source>
        <dbReference type="Proteomes" id="UP001642360"/>
    </source>
</evidence>
<reference evidence="4 5" key="1">
    <citation type="submission" date="2024-02" db="EMBL/GenBank/DDBJ databases">
        <authorList>
            <person name="Vignale AGUSTIN F."/>
            <person name="Sosa J E."/>
            <person name="Modenutti C."/>
        </authorList>
    </citation>
    <scope>NUCLEOTIDE SEQUENCE [LARGE SCALE GENOMIC DNA]</scope>
</reference>
<dbReference type="EMBL" id="CAUOFW020005425">
    <property type="protein sequence ID" value="CAK9170074.1"/>
    <property type="molecule type" value="Genomic_DNA"/>
</dbReference>